<feature type="transmembrane region" description="Helical" evidence="7">
    <location>
        <begin position="116"/>
        <end position="136"/>
    </location>
</feature>
<evidence type="ECO:0000256" key="6">
    <source>
        <dbReference type="ARBA" id="ARBA00023136"/>
    </source>
</evidence>
<keyword evidence="3 8" id="KW-0808">Transferase</keyword>
<evidence type="ECO:0000256" key="1">
    <source>
        <dbReference type="ARBA" id="ARBA00004651"/>
    </source>
</evidence>
<evidence type="ECO:0000256" key="5">
    <source>
        <dbReference type="ARBA" id="ARBA00022989"/>
    </source>
</evidence>
<dbReference type="PANTHER" id="PTHR22926">
    <property type="entry name" value="PHOSPHO-N-ACETYLMURAMOYL-PENTAPEPTIDE-TRANSFERASE"/>
    <property type="match status" value="1"/>
</dbReference>
<comment type="caution">
    <text evidence="8">The sequence shown here is derived from an EMBL/GenBank/DDBJ whole genome shotgun (WGS) entry which is preliminary data.</text>
</comment>
<feature type="transmembrane region" description="Helical" evidence="7">
    <location>
        <begin position="6"/>
        <end position="23"/>
    </location>
</feature>
<evidence type="ECO:0000313" key="8">
    <source>
        <dbReference type="EMBL" id="PVU70501.1"/>
    </source>
</evidence>
<keyword evidence="6 7" id="KW-0472">Membrane</keyword>
<name>A0A2T9WRR0_NANST</name>
<dbReference type="GO" id="GO:0044038">
    <property type="term" value="P:cell wall macromolecule biosynthetic process"/>
    <property type="evidence" value="ECO:0007669"/>
    <property type="project" value="TreeGrafter"/>
</dbReference>
<gene>
    <name evidence="8" type="ORF">DDW05_02735</name>
</gene>
<sequence>MYREILIAILPLILSFFVSYYLIKKWIPIAHREGYVGKDMNKYNKPEVAEIGGLYAIIGTIFGILLYIGLKVYVLKTTEDLVEVFSILTLLSLTTILGLFDDILGWKRGLKPLQRVFLTFILALPLIIISAGNSYVNLPFVGEVNFGILYPLLIVPIAIMGTSNAFNMLAGYNGLEGSMGILLIGAVGLESYLTGNYYLAEISLIIIFSIIAFLIFNWYPSKVFPGNSFTYGIGSLFGAIVILGNLEKFGLILFTLYFIELILFIRGLFNHVYKENFGIPDENNNLKEPYDKIYSITHLAIRINRKIFKKATEKMVVYTIILLQIIITIFAFIYG</sequence>
<evidence type="ECO:0000256" key="4">
    <source>
        <dbReference type="ARBA" id="ARBA00022692"/>
    </source>
</evidence>
<feature type="transmembrane region" description="Helical" evidence="7">
    <location>
        <begin position="223"/>
        <end position="243"/>
    </location>
</feature>
<dbReference type="PANTHER" id="PTHR22926:SF3">
    <property type="entry name" value="UNDECAPRENYL-PHOSPHATE ALPHA-N-ACETYLGLUCOSAMINYL 1-PHOSPHATE TRANSFERASE"/>
    <property type="match status" value="1"/>
</dbReference>
<evidence type="ECO:0000256" key="2">
    <source>
        <dbReference type="ARBA" id="ARBA00022475"/>
    </source>
</evidence>
<dbReference type="GO" id="GO:0005886">
    <property type="term" value="C:plasma membrane"/>
    <property type="evidence" value="ECO:0007669"/>
    <property type="project" value="UniProtKB-SubCell"/>
</dbReference>
<organism evidence="8 9">
    <name type="scientific">Nanobsidianus stetteri</name>
    <dbReference type="NCBI Taxonomy" id="1294122"/>
    <lineage>
        <taxon>Archaea</taxon>
        <taxon>Nanobdellota</taxon>
        <taxon>Candidatus Nanoarchaeia</taxon>
        <taxon>Nanoarchaeales</taxon>
        <taxon>Nanopusillaceae</taxon>
        <taxon>Candidatus Nanobsidianus</taxon>
    </lineage>
</organism>
<feature type="transmembrane region" description="Helical" evidence="7">
    <location>
        <begin position="315"/>
        <end position="334"/>
    </location>
</feature>
<evidence type="ECO:0000256" key="3">
    <source>
        <dbReference type="ARBA" id="ARBA00022679"/>
    </source>
</evidence>
<dbReference type="GO" id="GO:0071555">
    <property type="term" value="P:cell wall organization"/>
    <property type="evidence" value="ECO:0007669"/>
    <property type="project" value="TreeGrafter"/>
</dbReference>
<evidence type="ECO:0000256" key="7">
    <source>
        <dbReference type="SAM" id="Phobius"/>
    </source>
</evidence>
<evidence type="ECO:0000313" key="9">
    <source>
        <dbReference type="Proteomes" id="UP000245908"/>
    </source>
</evidence>
<accession>A0A2T9WRR0</accession>
<dbReference type="Pfam" id="PF00953">
    <property type="entry name" value="Glycos_transf_4"/>
    <property type="match status" value="1"/>
</dbReference>
<feature type="transmembrane region" description="Helical" evidence="7">
    <location>
        <begin position="148"/>
        <end position="166"/>
    </location>
</feature>
<dbReference type="InterPro" id="IPR000715">
    <property type="entry name" value="Glycosyl_transferase_4"/>
</dbReference>
<feature type="transmembrane region" description="Helical" evidence="7">
    <location>
        <begin position="48"/>
        <end position="70"/>
    </location>
</feature>
<protein>
    <submittedName>
        <fullName evidence="8">Glycosyl transferase family 4</fullName>
    </submittedName>
</protein>
<dbReference type="Proteomes" id="UP000245908">
    <property type="component" value="Unassembled WGS sequence"/>
</dbReference>
<dbReference type="EMBL" id="QEFH01000026">
    <property type="protein sequence ID" value="PVU70501.1"/>
    <property type="molecule type" value="Genomic_DNA"/>
</dbReference>
<keyword evidence="5 7" id="KW-1133">Transmembrane helix</keyword>
<dbReference type="AlphaFoldDB" id="A0A2T9WRR0"/>
<feature type="transmembrane region" description="Helical" evidence="7">
    <location>
        <begin position="249"/>
        <end position="269"/>
    </location>
</feature>
<keyword evidence="2" id="KW-1003">Cell membrane</keyword>
<proteinExistence type="predicted"/>
<reference evidence="8 9" key="1">
    <citation type="journal article" date="2015" name="Appl. Environ. Microbiol.">
        <title>Nanoarchaeota, Their Sulfolobales Host, and Nanoarchaeota Virus Distribution across Yellowstone National Park Hot Springs.</title>
        <authorList>
            <person name="Munson-McGee J.H."/>
            <person name="Field E.K."/>
            <person name="Bateson M."/>
            <person name="Rooney C."/>
            <person name="Stepanauskas R."/>
            <person name="Young M.J."/>
        </authorList>
    </citation>
    <scope>NUCLEOTIDE SEQUENCE [LARGE SCALE GENOMIC DNA]</scope>
    <source>
        <strain evidence="8">SCGC AB-777_O03</strain>
    </source>
</reference>
<feature type="transmembrane region" description="Helical" evidence="7">
    <location>
        <begin position="82"/>
        <end position="104"/>
    </location>
</feature>
<comment type="subcellular location">
    <subcellularLocation>
        <location evidence="1">Cell membrane</location>
        <topology evidence="1">Multi-pass membrane protein</topology>
    </subcellularLocation>
</comment>
<feature type="transmembrane region" description="Helical" evidence="7">
    <location>
        <begin position="198"/>
        <end position="216"/>
    </location>
</feature>
<dbReference type="GO" id="GO:0016780">
    <property type="term" value="F:phosphotransferase activity, for other substituted phosphate groups"/>
    <property type="evidence" value="ECO:0007669"/>
    <property type="project" value="InterPro"/>
</dbReference>
<keyword evidence="4 7" id="KW-0812">Transmembrane</keyword>